<dbReference type="InterPro" id="IPR006683">
    <property type="entry name" value="Thioestr_dom"/>
</dbReference>
<dbReference type="InParanoid" id="A0A163JZF6"/>
<feature type="coiled-coil region" evidence="2">
    <location>
        <begin position="588"/>
        <end position="636"/>
    </location>
</feature>
<protein>
    <recommendedName>
        <fullName evidence="4">Rab-GAP TBC domain-containing protein</fullName>
    </recommendedName>
</protein>
<dbReference type="FunFam" id="1.10.8.270:FF:000001">
    <property type="entry name" value="TBC1 domain family member 1"/>
    <property type="match status" value="1"/>
</dbReference>
<feature type="region of interest" description="Disordered" evidence="3">
    <location>
        <begin position="519"/>
        <end position="582"/>
    </location>
</feature>
<dbReference type="GO" id="GO:0031267">
    <property type="term" value="F:small GTPase binding"/>
    <property type="evidence" value="ECO:0007669"/>
    <property type="project" value="TreeGrafter"/>
</dbReference>
<organism evidence="5">
    <name type="scientific">Absidia glauca</name>
    <name type="common">Pin mould</name>
    <dbReference type="NCBI Taxonomy" id="4829"/>
    <lineage>
        <taxon>Eukaryota</taxon>
        <taxon>Fungi</taxon>
        <taxon>Fungi incertae sedis</taxon>
        <taxon>Mucoromycota</taxon>
        <taxon>Mucoromycotina</taxon>
        <taxon>Mucoromycetes</taxon>
        <taxon>Mucorales</taxon>
        <taxon>Cunninghamellaceae</taxon>
        <taxon>Absidia</taxon>
    </lineage>
</organism>
<evidence type="ECO:0000256" key="1">
    <source>
        <dbReference type="ARBA" id="ARBA00022468"/>
    </source>
</evidence>
<feature type="domain" description="Rab-GAP TBC" evidence="4">
    <location>
        <begin position="235"/>
        <end position="420"/>
    </location>
</feature>
<dbReference type="InterPro" id="IPR000195">
    <property type="entry name" value="Rab-GAP-TBC_dom"/>
</dbReference>
<accession>A0A163JZF6</accession>
<feature type="compositionally biased region" description="Polar residues" evidence="3">
    <location>
        <begin position="655"/>
        <end position="669"/>
    </location>
</feature>
<dbReference type="Gene3D" id="1.10.8.270">
    <property type="entry name" value="putative rabgap domain of human tbc1 domain family member 14 like domains"/>
    <property type="match status" value="1"/>
</dbReference>
<dbReference type="SMART" id="SM00164">
    <property type="entry name" value="TBC"/>
    <property type="match status" value="1"/>
</dbReference>
<dbReference type="PANTHER" id="PTHR47219">
    <property type="entry name" value="RAB GTPASE-ACTIVATING PROTEIN 1-LIKE"/>
    <property type="match status" value="1"/>
</dbReference>
<proteinExistence type="predicted"/>
<reference evidence="5" key="1">
    <citation type="submission" date="2016-04" db="EMBL/GenBank/DDBJ databases">
        <authorList>
            <person name="Evans L.H."/>
            <person name="Alamgir A."/>
            <person name="Owens N."/>
            <person name="Weber N.D."/>
            <person name="Virtaneva K."/>
            <person name="Barbian K."/>
            <person name="Babar A."/>
            <person name="Rosenke K."/>
        </authorList>
    </citation>
    <scope>NUCLEOTIDE SEQUENCE [LARGE SCALE GENOMIC DNA]</scope>
    <source>
        <strain evidence="5">CBS 101.48</strain>
    </source>
</reference>
<evidence type="ECO:0000313" key="5">
    <source>
        <dbReference type="EMBL" id="SAM04161.1"/>
    </source>
</evidence>
<dbReference type="Pfam" id="PF03061">
    <property type="entry name" value="4HBT"/>
    <property type="match status" value="1"/>
</dbReference>
<evidence type="ECO:0000313" key="6">
    <source>
        <dbReference type="Proteomes" id="UP000078561"/>
    </source>
</evidence>
<dbReference type="Proteomes" id="UP000078561">
    <property type="component" value="Unassembled WGS sequence"/>
</dbReference>
<feature type="compositionally biased region" description="Polar residues" evidence="3">
    <location>
        <begin position="724"/>
        <end position="739"/>
    </location>
</feature>
<dbReference type="InterPro" id="IPR050302">
    <property type="entry name" value="Rab_GAP_TBC_domain"/>
</dbReference>
<gene>
    <name evidence="5" type="primary">ABSGL_10021.1 scaffold 11783</name>
</gene>
<evidence type="ECO:0000259" key="4">
    <source>
        <dbReference type="PROSITE" id="PS50086"/>
    </source>
</evidence>
<dbReference type="AlphaFoldDB" id="A0A163JZF6"/>
<dbReference type="InterPro" id="IPR035969">
    <property type="entry name" value="Rab-GAP_TBC_sf"/>
</dbReference>
<dbReference type="FunFam" id="1.10.472.80:FF:000027">
    <property type="entry name" value="GTPase activating protein (Evi5)"/>
    <property type="match status" value="1"/>
</dbReference>
<dbReference type="InterPro" id="IPR029069">
    <property type="entry name" value="HotDog_dom_sf"/>
</dbReference>
<name>A0A163JZF6_ABSGL</name>
<dbReference type="PANTHER" id="PTHR47219:SF9">
    <property type="entry name" value="GTPASE ACTIVATING PROTEIN AND CENTROSOME-ASSOCIATED, ISOFORM B"/>
    <property type="match status" value="1"/>
</dbReference>
<dbReference type="GO" id="GO:0005096">
    <property type="term" value="F:GTPase activator activity"/>
    <property type="evidence" value="ECO:0007669"/>
    <property type="project" value="UniProtKB-KW"/>
</dbReference>
<keyword evidence="2" id="KW-0175">Coiled coil</keyword>
<feature type="region of interest" description="Disordered" evidence="3">
    <location>
        <begin position="637"/>
        <end position="669"/>
    </location>
</feature>
<keyword evidence="6" id="KW-1185">Reference proteome</keyword>
<evidence type="ECO:0000256" key="3">
    <source>
        <dbReference type="SAM" id="MobiDB-lite"/>
    </source>
</evidence>
<feature type="region of interest" description="Disordered" evidence="3">
    <location>
        <begin position="703"/>
        <end position="781"/>
    </location>
</feature>
<feature type="compositionally biased region" description="Low complexity" evidence="3">
    <location>
        <begin position="706"/>
        <end position="723"/>
    </location>
</feature>
<dbReference type="OrthoDB" id="159449at2759"/>
<evidence type="ECO:0000256" key="2">
    <source>
        <dbReference type="SAM" id="Coils"/>
    </source>
</evidence>
<dbReference type="Gene3D" id="1.10.10.750">
    <property type="entry name" value="Ypt/Rab-GAP domain of gyp1p, domain 1"/>
    <property type="match status" value="1"/>
</dbReference>
<sequence length="1009" mass="113223">MNELYNNSNNAPCGIGDLPCNTPPSTLDNHVSSFVEPSAQLISLETEPVPRKEIDTASLDERKQQMAFGDYEESSTLDDNSNNSNTLIERRRGTCLYLEPSFCSAIETAVTATTTTPVKRPSTNAPIFTPKQSRHSILAQIERQNALLEKDPKSICIQSNELRGHYSTVQQLVTDYQPLYSPPLSDDDNDSIDSLQQQQQRMQIMDWAFWQALLQDPLHVANKTPHLLSIKLRAGIPPHARGLVWQAVCQSDCLHLETAYGQLCKDHSPHERVIKRDLTRTFPNVDMFKQENGPGQLALCRILVAYSLYDAHVGYCQGLAFLVGPLLMNMPEPQAFCVFVRMMETYEMRSMFTLDMEGLQLRLYQFSRLLEEHLPALAAHLDKHSIHAAMYASQWFLTLFAYAFPLDLVTRIYDILFVEGATETMMRVSIAMLQRSEQTILAEDEFEDLLDCVTTRKLCAPYMDDWSEAIHDAMALSNNITRQKLDALENQYAQQGQQEKKKTEQVLVSRLGSFWRRKSNKSASSSKKANVSSSLERSGSDSGSSLDGARRNKSHQPRNSMHSVEGVAYSPTPPTPSTIATNHHDDITEELLQALDQLRREHSRTIDELFETRMDKKDVESERDALKMTIMELERRYQTSSPVNTTSSNSVVTDQRPSLQDCDTSPTSTATSFVSCSNNNLAAVFHESGNDTEAAYSVLFSKDSTNDSNSRSFDSVDSSAASSPIVNSQQPSTHNSSDAITIYDRRLNSDPTSTTLDPSNRPLATPDPSNRPPSPTPDDGAALRTELVRVKVDHFEVQQQCERLAHEVDDLQSRLDMVNEGQLALVEKLVTMKSEMDDLLLEKKQHEEKWLDLVEENTQLTIQLQQQPSLHFLMDRIDELETSLAATKVRLAQFEASSDQVDGPRIGRSGSLYGLDIADPSNTRYVIAEMTARFHAQTAYPNELEGGLVVTKIGRSSVTYRVGLFDKSSGQDLACTVGELVHVFVDPLTRRPVSAIPENIDKRYRTLMV</sequence>
<dbReference type="EMBL" id="LT554349">
    <property type="protein sequence ID" value="SAM04161.1"/>
    <property type="molecule type" value="Genomic_DNA"/>
</dbReference>
<dbReference type="Gene3D" id="3.10.129.10">
    <property type="entry name" value="Hotdog Thioesterase"/>
    <property type="match status" value="1"/>
</dbReference>
<feature type="compositionally biased region" description="Low complexity" evidence="3">
    <location>
        <begin position="521"/>
        <end position="547"/>
    </location>
</feature>
<feature type="compositionally biased region" description="Low complexity" evidence="3">
    <location>
        <begin position="639"/>
        <end position="653"/>
    </location>
</feature>
<feature type="coiled-coil region" evidence="2">
    <location>
        <begin position="478"/>
        <end position="505"/>
    </location>
</feature>
<feature type="coiled-coil region" evidence="2">
    <location>
        <begin position="794"/>
        <end position="849"/>
    </location>
</feature>
<feature type="compositionally biased region" description="Polar residues" evidence="3">
    <location>
        <begin position="749"/>
        <end position="758"/>
    </location>
</feature>
<dbReference type="PROSITE" id="PS50086">
    <property type="entry name" value="TBC_RABGAP"/>
    <property type="match status" value="1"/>
</dbReference>
<dbReference type="Gene3D" id="1.10.472.80">
    <property type="entry name" value="Ypt/Rab-GAP domain of gyp1p, domain 3"/>
    <property type="match status" value="1"/>
</dbReference>
<dbReference type="SUPFAM" id="SSF47923">
    <property type="entry name" value="Ypt/Rab-GAP domain of gyp1p"/>
    <property type="match status" value="2"/>
</dbReference>
<keyword evidence="1" id="KW-0343">GTPase activation</keyword>
<dbReference type="Pfam" id="PF23436">
    <property type="entry name" value="RabGap-TBC_2"/>
    <property type="match status" value="1"/>
</dbReference>
<dbReference type="SUPFAM" id="SSF54637">
    <property type="entry name" value="Thioesterase/thiol ester dehydrase-isomerase"/>
    <property type="match status" value="1"/>
</dbReference>
<dbReference type="STRING" id="4829.A0A163JZF6"/>